<dbReference type="EMBL" id="RBNL01003746">
    <property type="protein sequence ID" value="RML45230.1"/>
    <property type="molecule type" value="Genomic_DNA"/>
</dbReference>
<evidence type="ECO:0000313" key="2">
    <source>
        <dbReference type="EMBL" id="RML45230.1"/>
    </source>
</evidence>
<proteinExistence type="predicted"/>
<dbReference type="Proteomes" id="UP000282378">
    <property type="component" value="Unassembled WGS sequence"/>
</dbReference>
<comment type="caution">
    <text evidence="2">The sequence shown here is derived from an EMBL/GenBank/DDBJ whole genome shotgun (WGS) entry which is preliminary data.</text>
</comment>
<evidence type="ECO:0000313" key="3">
    <source>
        <dbReference type="Proteomes" id="UP000282378"/>
    </source>
</evidence>
<dbReference type="AlphaFoldDB" id="A0A3M2W154"/>
<protein>
    <submittedName>
        <fullName evidence="2">ABC transporter, periplasmic substrate-binding protein</fullName>
    </submittedName>
</protein>
<reference evidence="2 3" key="1">
    <citation type="submission" date="2018-08" db="EMBL/GenBank/DDBJ databases">
        <title>Recombination of ecologically and evolutionarily significant loci maintains genetic cohesion in the Pseudomonas syringae species complex.</title>
        <authorList>
            <person name="Dillon M."/>
            <person name="Thakur S."/>
            <person name="Almeida R.N.D."/>
            <person name="Weir B.S."/>
            <person name="Guttman D.S."/>
        </authorList>
    </citation>
    <scope>NUCLEOTIDE SEQUENCE [LARGE SCALE GENOMIC DNA]</scope>
    <source>
        <strain evidence="2 3">88_10</strain>
    </source>
</reference>
<organism evidence="2 3">
    <name type="scientific">Pseudomonas syringae pv. maculicola</name>
    <dbReference type="NCBI Taxonomy" id="59511"/>
    <lineage>
        <taxon>Bacteria</taxon>
        <taxon>Pseudomonadati</taxon>
        <taxon>Pseudomonadota</taxon>
        <taxon>Gammaproteobacteria</taxon>
        <taxon>Pseudomonadales</taxon>
        <taxon>Pseudomonadaceae</taxon>
        <taxon>Pseudomonas</taxon>
    </lineage>
</organism>
<feature type="non-terminal residue" evidence="2">
    <location>
        <position position="72"/>
    </location>
</feature>
<name>A0A3M2W154_PSEYM</name>
<sequence>MPTLRTLTLALALTGLFSNSLYAADTQADSAQPVRVLASLPITYGLSEMLLKDSGVVLERAAAANLPGSRQT</sequence>
<keyword evidence="1" id="KW-0732">Signal</keyword>
<accession>A0A3M2W154</accession>
<feature type="signal peptide" evidence="1">
    <location>
        <begin position="1"/>
        <end position="23"/>
    </location>
</feature>
<gene>
    <name evidence="2" type="ORF">APX70_06773</name>
</gene>
<evidence type="ECO:0000256" key="1">
    <source>
        <dbReference type="SAM" id="SignalP"/>
    </source>
</evidence>
<feature type="chain" id="PRO_5018160562" evidence="1">
    <location>
        <begin position="24"/>
        <end position="72"/>
    </location>
</feature>